<gene>
    <name evidence="1" type="ORF">SASPL_112391</name>
</gene>
<dbReference type="AlphaFoldDB" id="A0A8X9A464"/>
<dbReference type="Proteomes" id="UP000298416">
    <property type="component" value="Unassembled WGS sequence"/>
</dbReference>
<protein>
    <submittedName>
        <fullName evidence="1">Uncharacterized protein</fullName>
    </submittedName>
</protein>
<accession>A0A8X9A464</accession>
<reference evidence="1" key="1">
    <citation type="submission" date="2018-01" db="EMBL/GenBank/DDBJ databases">
        <authorList>
            <person name="Mao J.F."/>
        </authorList>
    </citation>
    <scope>NUCLEOTIDE SEQUENCE</scope>
    <source>
        <strain evidence="1">Huo1</strain>
        <tissue evidence="1">Leaf</tissue>
    </source>
</reference>
<reference evidence="1" key="2">
    <citation type="submission" date="2020-08" db="EMBL/GenBank/DDBJ databases">
        <title>Plant Genome Project.</title>
        <authorList>
            <person name="Zhang R.-G."/>
        </authorList>
    </citation>
    <scope>NUCLEOTIDE SEQUENCE</scope>
    <source>
        <strain evidence="1">Huo1</strain>
        <tissue evidence="1">Leaf</tissue>
    </source>
</reference>
<keyword evidence="2" id="KW-1185">Reference proteome</keyword>
<comment type="caution">
    <text evidence="1">The sequence shown here is derived from an EMBL/GenBank/DDBJ whole genome shotgun (WGS) entry which is preliminary data.</text>
</comment>
<dbReference type="EMBL" id="PNBA02000004">
    <property type="protein sequence ID" value="KAG6428142.1"/>
    <property type="molecule type" value="Genomic_DNA"/>
</dbReference>
<organism evidence="1">
    <name type="scientific">Salvia splendens</name>
    <name type="common">Scarlet sage</name>
    <dbReference type="NCBI Taxonomy" id="180675"/>
    <lineage>
        <taxon>Eukaryota</taxon>
        <taxon>Viridiplantae</taxon>
        <taxon>Streptophyta</taxon>
        <taxon>Embryophyta</taxon>
        <taxon>Tracheophyta</taxon>
        <taxon>Spermatophyta</taxon>
        <taxon>Magnoliopsida</taxon>
        <taxon>eudicotyledons</taxon>
        <taxon>Gunneridae</taxon>
        <taxon>Pentapetalae</taxon>
        <taxon>asterids</taxon>
        <taxon>lamiids</taxon>
        <taxon>Lamiales</taxon>
        <taxon>Lamiaceae</taxon>
        <taxon>Nepetoideae</taxon>
        <taxon>Mentheae</taxon>
        <taxon>Salviinae</taxon>
        <taxon>Salvia</taxon>
        <taxon>Salvia subgen. Calosphace</taxon>
        <taxon>core Calosphace</taxon>
    </lineage>
</organism>
<proteinExistence type="predicted"/>
<name>A0A8X9A464_SALSN</name>
<sequence>MDTRNCCSGCLGVDNVFSCSSPIRRVPSHTHLVNTVKKEETVIQGEKAVIAAMPKASVAVKKEEIVKVEVNA</sequence>
<evidence type="ECO:0000313" key="1">
    <source>
        <dbReference type="EMBL" id="KAG6428142.1"/>
    </source>
</evidence>
<evidence type="ECO:0000313" key="2">
    <source>
        <dbReference type="Proteomes" id="UP000298416"/>
    </source>
</evidence>